<comment type="function">
    <text evidence="3 18">Catalyzes the conversion of 3-deoxy-D-arabino-heptulosonate 7-phosphate (DAHP) to dehydroquinate (DHQ).</text>
</comment>
<accession>A1VK20</accession>
<feature type="binding site" evidence="18">
    <location>
        <position position="193"/>
    </location>
    <ligand>
        <name>Zn(2+)</name>
        <dbReference type="ChEBI" id="CHEBI:29105"/>
    </ligand>
</feature>
<dbReference type="HAMAP" id="MF_00110">
    <property type="entry name" value="DHQ_synthase"/>
    <property type="match status" value="1"/>
</dbReference>
<keyword evidence="14 18" id="KW-0520">NAD</keyword>
<name>A1VK20_POLNA</name>
<sequence>MQANPPSLATAQVQINLAERSYPILIGTSLLANALTYQHLPQAATALVVSNTTVAPLYAAQLTEALQAHYGKVLLVTLPDGEVHKDWPTLQLIFDALLENGCDRKTVLFALGGGVVGDMTGFAAASYMRGVPFVQVPTTLLAQVDSSVGGKTAINHPLGKNMIGAFYQPQQVICDLEVLKTLPDRELSAGLAEVIKYGPIADMAFLDWIEANLDALLAKEPAALAHAIQRSCEIKAWVVGQDERESGLRAILNFGHTFGHAIESGLGYGEWLHGEGVGCGMVMAAHLSQRLGRIDMAFVQRLTTLIQRAGLPVKAPLLSSTDNAGRYLDLMRIDKKSEAGEIRFVVIDGPGKAAVCAAPDAVVREVIDLCCA</sequence>
<feature type="binding site" evidence="18">
    <location>
        <position position="160"/>
    </location>
    <ligand>
        <name>NAD(+)</name>
        <dbReference type="ChEBI" id="CHEBI:57540"/>
    </ligand>
</feature>
<feature type="domain" description="3-dehydroquinate synthase C-terminal" evidence="20">
    <location>
        <begin position="190"/>
        <end position="337"/>
    </location>
</feature>
<evidence type="ECO:0000256" key="7">
    <source>
        <dbReference type="ARBA" id="ARBA00013031"/>
    </source>
</evidence>
<dbReference type="GO" id="GO:0008652">
    <property type="term" value="P:amino acid biosynthetic process"/>
    <property type="evidence" value="ECO:0007669"/>
    <property type="project" value="UniProtKB-KW"/>
</dbReference>
<feature type="domain" description="3-dehydroquinate synthase N-terminal" evidence="19">
    <location>
        <begin position="76"/>
        <end position="188"/>
    </location>
</feature>
<dbReference type="Proteomes" id="UP000000644">
    <property type="component" value="Chromosome"/>
</dbReference>
<dbReference type="NCBIfam" id="TIGR01357">
    <property type="entry name" value="aroB"/>
    <property type="match status" value="1"/>
</dbReference>
<dbReference type="FunFam" id="3.40.50.1970:FF:000001">
    <property type="entry name" value="3-dehydroquinate synthase"/>
    <property type="match status" value="1"/>
</dbReference>
<dbReference type="eggNOG" id="COG0337">
    <property type="taxonomic scope" value="Bacteria"/>
</dbReference>
<dbReference type="GO" id="GO:0009423">
    <property type="term" value="P:chorismate biosynthetic process"/>
    <property type="evidence" value="ECO:0007669"/>
    <property type="project" value="UniProtKB-UniRule"/>
</dbReference>
<evidence type="ECO:0000313" key="22">
    <source>
        <dbReference type="Proteomes" id="UP000000644"/>
    </source>
</evidence>
<dbReference type="GO" id="GO:0003856">
    <property type="term" value="F:3-dehydroquinate synthase activity"/>
    <property type="evidence" value="ECO:0007669"/>
    <property type="project" value="UniProtKB-UniRule"/>
</dbReference>
<dbReference type="UniPathway" id="UPA00053">
    <property type="reaction ID" value="UER00085"/>
</dbReference>
<dbReference type="AlphaFoldDB" id="A1VK20"/>
<dbReference type="Pfam" id="PF01761">
    <property type="entry name" value="DHQ_synthase"/>
    <property type="match status" value="1"/>
</dbReference>
<comment type="subcellular location">
    <subcellularLocation>
        <location evidence="4 18">Cytoplasm</location>
    </subcellularLocation>
</comment>
<keyword evidence="11 18" id="KW-0479">Metal-binding</keyword>
<comment type="cofactor">
    <cofactor evidence="18">
        <name>Co(2+)</name>
        <dbReference type="ChEBI" id="CHEBI:48828"/>
    </cofactor>
    <cofactor evidence="18">
        <name>Zn(2+)</name>
        <dbReference type="ChEBI" id="CHEBI:29105"/>
    </cofactor>
    <text evidence="18">Binds 1 divalent metal cation per subunit. Can use either Co(2+) or Zn(2+).</text>
</comment>
<feature type="binding site" evidence="18">
    <location>
        <begin position="80"/>
        <end position="85"/>
    </location>
    <ligand>
        <name>NAD(+)</name>
        <dbReference type="ChEBI" id="CHEBI:57540"/>
    </ligand>
</feature>
<dbReference type="GO" id="GO:0005737">
    <property type="term" value="C:cytoplasm"/>
    <property type="evidence" value="ECO:0007669"/>
    <property type="project" value="UniProtKB-SubCell"/>
</dbReference>
<dbReference type="GO" id="GO:0046872">
    <property type="term" value="F:metal ion binding"/>
    <property type="evidence" value="ECO:0007669"/>
    <property type="project" value="UniProtKB-KW"/>
</dbReference>
<dbReference type="EC" id="4.2.3.4" evidence="7 18"/>
<feature type="binding site" evidence="18">
    <location>
        <position position="273"/>
    </location>
    <ligand>
        <name>Zn(2+)</name>
        <dbReference type="ChEBI" id="CHEBI:29105"/>
    </ligand>
</feature>
<evidence type="ECO:0000256" key="12">
    <source>
        <dbReference type="ARBA" id="ARBA00022741"/>
    </source>
</evidence>
<proteinExistence type="inferred from homology"/>
<dbReference type="GO" id="GO:0000166">
    <property type="term" value="F:nucleotide binding"/>
    <property type="evidence" value="ECO:0007669"/>
    <property type="project" value="UniProtKB-KW"/>
</dbReference>
<dbReference type="HOGENOM" id="CLU_001201_0_2_4"/>
<dbReference type="InterPro" id="IPR030960">
    <property type="entry name" value="DHQS/DOIS_N"/>
</dbReference>
<evidence type="ECO:0000256" key="2">
    <source>
        <dbReference type="ARBA" id="ARBA00001911"/>
    </source>
</evidence>
<dbReference type="PIRSF" id="PIRSF001455">
    <property type="entry name" value="DHQ_synth"/>
    <property type="match status" value="1"/>
</dbReference>
<dbReference type="InterPro" id="IPR056179">
    <property type="entry name" value="DHQS_C"/>
</dbReference>
<dbReference type="GO" id="GO:0009073">
    <property type="term" value="P:aromatic amino acid family biosynthetic process"/>
    <property type="evidence" value="ECO:0007669"/>
    <property type="project" value="UniProtKB-KW"/>
</dbReference>
<dbReference type="EMBL" id="CP000529">
    <property type="protein sequence ID" value="ABM35998.1"/>
    <property type="molecule type" value="Genomic_DNA"/>
</dbReference>
<evidence type="ECO:0000256" key="14">
    <source>
        <dbReference type="ARBA" id="ARBA00023027"/>
    </source>
</evidence>
<evidence type="ECO:0000256" key="10">
    <source>
        <dbReference type="ARBA" id="ARBA00022605"/>
    </source>
</evidence>
<dbReference type="Pfam" id="PF24621">
    <property type="entry name" value="DHQS_C"/>
    <property type="match status" value="1"/>
</dbReference>
<evidence type="ECO:0000256" key="13">
    <source>
        <dbReference type="ARBA" id="ARBA00022833"/>
    </source>
</evidence>
<comment type="catalytic activity">
    <reaction evidence="1 18">
        <text>7-phospho-2-dehydro-3-deoxy-D-arabino-heptonate = 3-dehydroquinate + phosphate</text>
        <dbReference type="Rhea" id="RHEA:21968"/>
        <dbReference type="ChEBI" id="CHEBI:32364"/>
        <dbReference type="ChEBI" id="CHEBI:43474"/>
        <dbReference type="ChEBI" id="CHEBI:58394"/>
        <dbReference type="EC" id="4.2.3.4"/>
    </reaction>
</comment>
<keyword evidence="17 18" id="KW-0170">Cobalt</keyword>
<keyword evidence="9 18" id="KW-0963">Cytoplasm</keyword>
<keyword evidence="16 18" id="KW-0456">Lyase</keyword>
<feature type="binding site" evidence="18">
    <location>
        <position position="151"/>
    </location>
    <ligand>
        <name>NAD(+)</name>
        <dbReference type="ChEBI" id="CHEBI:57540"/>
    </ligand>
</feature>
<dbReference type="SUPFAM" id="SSF56796">
    <property type="entry name" value="Dehydroquinate synthase-like"/>
    <property type="match status" value="1"/>
</dbReference>
<evidence type="ECO:0000256" key="11">
    <source>
        <dbReference type="ARBA" id="ARBA00022723"/>
    </source>
</evidence>
<dbReference type="InterPro" id="IPR016037">
    <property type="entry name" value="DHQ_synth_AroB"/>
</dbReference>
<dbReference type="PANTHER" id="PTHR43622:SF7">
    <property type="entry name" value="3-DEHYDROQUINATE SYNTHASE, CHLOROPLASTIC"/>
    <property type="match status" value="1"/>
</dbReference>
<comment type="similarity">
    <text evidence="6 18">Belongs to the sugar phosphate cyclases superfamily. Dehydroquinate synthase family.</text>
</comment>
<organism evidence="21 22">
    <name type="scientific">Polaromonas naphthalenivorans (strain CJ2)</name>
    <dbReference type="NCBI Taxonomy" id="365044"/>
    <lineage>
        <taxon>Bacteria</taxon>
        <taxon>Pseudomonadati</taxon>
        <taxon>Pseudomonadota</taxon>
        <taxon>Betaproteobacteria</taxon>
        <taxon>Burkholderiales</taxon>
        <taxon>Comamonadaceae</taxon>
        <taxon>Polaromonas</taxon>
    </lineage>
</organism>
<reference evidence="22" key="1">
    <citation type="journal article" date="2009" name="Environ. Microbiol.">
        <title>The genome of Polaromonas naphthalenivorans strain CJ2, isolated from coal tar-contaminated sediment, reveals physiological and metabolic versatility and evolution through extensive horizontal gene transfer.</title>
        <authorList>
            <person name="Yagi J.M."/>
            <person name="Sims D."/>
            <person name="Brettin T."/>
            <person name="Bruce D."/>
            <person name="Madsen E.L."/>
        </authorList>
    </citation>
    <scope>NUCLEOTIDE SEQUENCE [LARGE SCALE GENOMIC DNA]</scope>
    <source>
        <strain evidence="22">CJ2</strain>
    </source>
</reference>
<evidence type="ECO:0000313" key="21">
    <source>
        <dbReference type="EMBL" id="ABM35998.1"/>
    </source>
</evidence>
<dbReference type="Gene3D" id="3.40.50.1970">
    <property type="match status" value="1"/>
</dbReference>
<protein>
    <recommendedName>
        <fullName evidence="8 18">3-dehydroquinate synthase</fullName>
        <shortName evidence="18">DHQS</shortName>
        <ecNumber evidence="7 18">4.2.3.4</ecNumber>
    </recommendedName>
</protein>
<comment type="caution">
    <text evidence="18">Lacks conserved residue(s) required for the propagation of feature annotation.</text>
</comment>
<evidence type="ECO:0000256" key="9">
    <source>
        <dbReference type="ARBA" id="ARBA00022490"/>
    </source>
</evidence>
<keyword evidence="22" id="KW-1185">Reference proteome</keyword>
<keyword evidence="12 18" id="KW-0547">Nucleotide-binding</keyword>
<keyword evidence="13 18" id="KW-0862">Zinc</keyword>
<gene>
    <name evidence="18" type="primary">aroB</name>
    <name evidence="21" type="ordered locus">Pnap_0679</name>
</gene>
<dbReference type="KEGG" id="pna:Pnap_0679"/>
<evidence type="ECO:0000256" key="16">
    <source>
        <dbReference type="ARBA" id="ARBA00023239"/>
    </source>
</evidence>
<feature type="binding site" evidence="18">
    <location>
        <begin position="138"/>
        <end position="139"/>
    </location>
    <ligand>
        <name>NAD(+)</name>
        <dbReference type="ChEBI" id="CHEBI:57540"/>
    </ligand>
</feature>
<evidence type="ECO:0000256" key="6">
    <source>
        <dbReference type="ARBA" id="ARBA00005412"/>
    </source>
</evidence>
<dbReference type="RefSeq" id="WP_011800093.1">
    <property type="nucleotide sequence ID" value="NC_008781.1"/>
</dbReference>
<dbReference type="InterPro" id="IPR050071">
    <property type="entry name" value="Dehydroquinate_synthase"/>
</dbReference>
<dbReference type="Gene3D" id="1.20.1090.10">
    <property type="entry name" value="Dehydroquinate synthase-like - alpha domain"/>
    <property type="match status" value="1"/>
</dbReference>
<evidence type="ECO:0000256" key="18">
    <source>
        <dbReference type="HAMAP-Rule" id="MF_00110"/>
    </source>
</evidence>
<comment type="pathway">
    <text evidence="5 18">Metabolic intermediate biosynthesis; chorismate biosynthesis; chorismate from D-erythrose 4-phosphate and phosphoenolpyruvate: step 2/7.</text>
</comment>
<evidence type="ECO:0000256" key="4">
    <source>
        <dbReference type="ARBA" id="ARBA00004496"/>
    </source>
</evidence>
<feature type="binding site" evidence="18">
    <location>
        <begin position="114"/>
        <end position="118"/>
    </location>
    <ligand>
        <name>NAD(+)</name>
        <dbReference type="ChEBI" id="CHEBI:57540"/>
    </ligand>
</feature>
<evidence type="ECO:0000256" key="3">
    <source>
        <dbReference type="ARBA" id="ARBA00003485"/>
    </source>
</evidence>
<dbReference type="InterPro" id="IPR030963">
    <property type="entry name" value="DHQ_synth_fam"/>
</dbReference>
<keyword evidence="10 18" id="KW-0028">Amino-acid biosynthesis</keyword>
<feature type="binding site" evidence="18">
    <location>
        <position position="256"/>
    </location>
    <ligand>
        <name>Zn(2+)</name>
        <dbReference type="ChEBI" id="CHEBI:29105"/>
    </ligand>
</feature>
<evidence type="ECO:0000256" key="15">
    <source>
        <dbReference type="ARBA" id="ARBA00023141"/>
    </source>
</evidence>
<evidence type="ECO:0000256" key="5">
    <source>
        <dbReference type="ARBA" id="ARBA00004661"/>
    </source>
</evidence>
<evidence type="ECO:0000259" key="19">
    <source>
        <dbReference type="Pfam" id="PF01761"/>
    </source>
</evidence>
<evidence type="ECO:0000256" key="1">
    <source>
        <dbReference type="ARBA" id="ARBA00001393"/>
    </source>
</evidence>
<dbReference type="STRING" id="365044.Pnap_0679"/>
<comment type="cofactor">
    <cofactor evidence="2 18">
        <name>NAD(+)</name>
        <dbReference type="ChEBI" id="CHEBI:57540"/>
    </cofactor>
</comment>
<evidence type="ECO:0000256" key="8">
    <source>
        <dbReference type="ARBA" id="ARBA00017684"/>
    </source>
</evidence>
<keyword evidence="15 18" id="KW-0057">Aromatic amino acid biosynthesis</keyword>
<evidence type="ECO:0000259" key="20">
    <source>
        <dbReference type="Pfam" id="PF24621"/>
    </source>
</evidence>
<dbReference type="PANTHER" id="PTHR43622">
    <property type="entry name" value="3-DEHYDROQUINATE SYNTHASE"/>
    <property type="match status" value="1"/>
</dbReference>
<dbReference type="CDD" id="cd08195">
    <property type="entry name" value="DHQS"/>
    <property type="match status" value="1"/>
</dbReference>
<dbReference type="OrthoDB" id="9806583at2"/>
<evidence type="ECO:0000256" key="17">
    <source>
        <dbReference type="ARBA" id="ARBA00023285"/>
    </source>
</evidence>